<dbReference type="AlphaFoldDB" id="T0LAU8"/>
<sequence length="102" mass="10818">MPGDLETRQAGSRLASPDRATSDRSTILSLIAIARMVVQLDERNKADPAAGHSQMDCAKAAFATNARLLLALTEGLEDQNAQATPDSPVARPTETPCENGTR</sequence>
<evidence type="ECO:0000256" key="1">
    <source>
        <dbReference type="SAM" id="MobiDB-lite"/>
    </source>
</evidence>
<evidence type="ECO:0000313" key="2">
    <source>
        <dbReference type="EMBL" id="EQB48901.1"/>
    </source>
</evidence>
<comment type="caution">
    <text evidence="2">The sequence shown here is derived from an EMBL/GenBank/DDBJ whole genome shotgun (WGS) entry which is preliminary data.</text>
</comment>
<feature type="region of interest" description="Disordered" evidence="1">
    <location>
        <begin position="1"/>
        <end position="23"/>
    </location>
</feature>
<dbReference type="HOGENOM" id="CLU_2277282_0_0_1"/>
<reference evidence="3" key="1">
    <citation type="journal article" date="2013" name="Mol. Plant Microbe Interact.">
        <title>Global aspects of pacC regulation of pathogenicity genes in Colletotrichum gloeosporioides as revealed by transcriptome analysis.</title>
        <authorList>
            <person name="Alkan N."/>
            <person name="Meng X."/>
            <person name="Friedlander G."/>
            <person name="Reuveni E."/>
            <person name="Sukno S."/>
            <person name="Sherman A."/>
            <person name="Thon M."/>
            <person name="Fluhr R."/>
            <person name="Prusky D."/>
        </authorList>
    </citation>
    <scope>NUCLEOTIDE SEQUENCE [LARGE SCALE GENOMIC DNA]</scope>
    <source>
        <strain evidence="3">Cg-14</strain>
    </source>
</reference>
<dbReference type="EMBL" id="AMYD01002481">
    <property type="protein sequence ID" value="EQB48901.1"/>
    <property type="molecule type" value="Genomic_DNA"/>
</dbReference>
<proteinExistence type="predicted"/>
<dbReference type="OrthoDB" id="4812367at2759"/>
<feature type="region of interest" description="Disordered" evidence="1">
    <location>
        <begin position="77"/>
        <end position="102"/>
    </location>
</feature>
<name>T0LAU8_COLGC</name>
<gene>
    <name evidence="2" type="ORF">CGLO_11817</name>
</gene>
<protein>
    <submittedName>
        <fullName evidence="2">Uncharacterized protein</fullName>
    </submittedName>
</protein>
<dbReference type="Proteomes" id="UP000015530">
    <property type="component" value="Unassembled WGS sequence"/>
</dbReference>
<evidence type="ECO:0000313" key="3">
    <source>
        <dbReference type="Proteomes" id="UP000015530"/>
    </source>
</evidence>
<organism evidence="2 3">
    <name type="scientific">Colletotrichum gloeosporioides (strain Cg-14)</name>
    <name type="common">Anthracnose fungus</name>
    <name type="synonym">Glomerella cingulata</name>
    <dbReference type="NCBI Taxonomy" id="1237896"/>
    <lineage>
        <taxon>Eukaryota</taxon>
        <taxon>Fungi</taxon>
        <taxon>Dikarya</taxon>
        <taxon>Ascomycota</taxon>
        <taxon>Pezizomycotina</taxon>
        <taxon>Sordariomycetes</taxon>
        <taxon>Hypocreomycetidae</taxon>
        <taxon>Glomerellales</taxon>
        <taxon>Glomerellaceae</taxon>
        <taxon>Colletotrichum</taxon>
        <taxon>Colletotrichum gloeosporioides species complex</taxon>
    </lineage>
</organism>
<accession>T0LAU8</accession>